<name>A0ACB0EF81_RANTA</name>
<gene>
    <name evidence="1" type="ORF">MRATA1EN3_LOCUS10513</name>
</gene>
<protein>
    <submittedName>
        <fullName evidence="1">Uncharacterized protein</fullName>
    </submittedName>
</protein>
<evidence type="ECO:0000313" key="2">
    <source>
        <dbReference type="Proteomes" id="UP001162501"/>
    </source>
</evidence>
<dbReference type="EMBL" id="OX596086">
    <property type="protein sequence ID" value="CAI9699300.1"/>
    <property type="molecule type" value="Genomic_DNA"/>
</dbReference>
<evidence type="ECO:0000313" key="1">
    <source>
        <dbReference type="EMBL" id="CAI9699300.1"/>
    </source>
</evidence>
<reference evidence="1" key="1">
    <citation type="submission" date="2023-05" db="EMBL/GenBank/DDBJ databases">
        <authorList>
            <consortium name="ELIXIR-Norway"/>
        </authorList>
    </citation>
    <scope>NUCLEOTIDE SEQUENCE</scope>
</reference>
<dbReference type="Proteomes" id="UP001162501">
    <property type="component" value="Chromosome 2"/>
</dbReference>
<accession>A0ACB0EF81</accession>
<proteinExistence type="predicted"/>
<organism evidence="1 2">
    <name type="scientific">Rangifer tarandus platyrhynchus</name>
    <name type="common">Svalbard reindeer</name>
    <dbReference type="NCBI Taxonomy" id="3082113"/>
    <lineage>
        <taxon>Eukaryota</taxon>
        <taxon>Metazoa</taxon>
        <taxon>Chordata</taxon>
        <taxon>Craniata</taxon>
        <taxon>Vertebrata</taxon>
        <taxon>Euteleostomi</taxon>
        <taxon>Mammalia</taxon>
        <taxon>Eutheria</taxon>
        <taxon>Laurasiatheria</taxon>
        <taxon>Artiodactyla</taxon>
        <taxon>Ruminantia</taxon>
        <taxon>Pecora</taxon>
        <taxon>Cervidae</taxon>
        <taxon>Odocoileinae</taxon>
        <taxon>Rangifer</taxon>
    </lineage>
</organism>
<sequence length="152" mass="16326">MSGRLLAGGAGRGVRETPGAATQWVRPAPPPHVRRREREGASGPALLAVKVNPAHQPALRSSGASADLQVKVNREALLFSERYLRPSLVPSLKNPEARFHPKPTLGVGRPRQSGIQVRPGHIPGEAGPANRGQGKERERGQQSRCTIIPKCH</sequence>